<dbReference type="EMBL" id="GEEE01017628">
    <property type="protein sequence ID" value="JAP45597.1"/>
    <property type="molecule type" value="Transcribed_RNA"/>
</dbReference>
<dbReference type="PROSITE" id="PS50009">
    <property type="entry name" value="RASGEF_CAT"/>
    <property type="match status" value="1"/>
</dbReference>
<reference evidence="5" key="1">
    <citation type="submission" date="2016-01" db="EMBL/GenBank/DDBJ databases">
        <title>Reference transcriptome for the parasite Schistocephalus solidus: insights into the molecular evolution of parasitism.</title>
        <authorList>
            <person name="Hebert F.O."/>
            <person name="Grambauer S."/>
            <person name="Barber I."/>
            <person name="Landry C.R."/>
            <person name="Aubin-Horth N."/>
        </authorList>
    </citation>
    <scope>NUCLEOTIDE SEQUENCE</scope>
</reference>
<evidence type="ECO:0000256" key="2">
    <source>
        <dbReference type="PROSITE-ProRule" id="PRU00168"/>
    </source>
</evidence>
<dbReference type="PANTHER" id="PTHR23113">
    <property type="entry name" value="GUANINE NUCLEOTIDE EXCHANGE FACTOR"/>
    <property type="match status" value="1"/>
</dbReference>
<dbReference type="GO" id="GO:0007265">
    <property type="term" value="P:Ras protein signal transduction"/>
    <property type="evidence" value="ECO:0007669"/>
    <property type="project" value="TreeGrafter"/>
</dbReference>
<feature type="region of interest" description="Disordered" evidence="3">
    <location>
        <begin position="286"/>
        <end position="308"/>
    </location>
</feature>
<protein>
    <submittedName>
        <fullName evidence="5">Ras-specific guanine nucleotide-releasing factor 2</fullName>
    </submittedName>
</protein>
<dbReference type="Gene3D" id="1.10.840.10">
    <property type="entry name" value="Ras guanine-nucleotide exchange factors catalytic domain"/>
    <property type="match status" value="1"/>
</dbReference>
<dbReference type="CDD" id="cd00155">
    <property type="entry name" value="RasGEF"/>
    <property type="match status" value="1"/>
</dbReference>
<feature type="domain" description="Ras-GEF" evidence="4">
    <location>
        <begin position="622"/>
        <end position="854"/>
    </location>
</feature>
<feature type="region of interest" description="Disordered" evidence="3">
    <location>
        <begin position="23"/>
        <end position="66"/>
    </location>
</feature>
<keyword evidence="1 2" id="KW-0344">Guanine-nucleotide releasing factor</keyword>
<feature type="compositionally biased region" description="Polar residues" evidence="3">
    <location>
        <begin position="213"/>
        <end position="243"/>
    </location>
</feature>
<dbReference type="PANTHER" id="PTHR23113:SF99">
    <property type="entry name" value="RASGEF DOMAIN-CONTAINING PROTEIN"/>
    <property type="match status" value="1"/>
</dbReference>
<evidence type="ECO:0000313" key="5">
    <source>
        <dbReference type="EMBL" id="JAP45597.1"/>
    </source>
</evidence>
<dbReference type="SMART" id="SM00147">
    <property type="entry name" value="RasGEF"/>
    <property type="match status" value="1"/>
</dbReference>
<dbReference type="AlphaFoldDB" id="A0A0X3P6V7"/>
<dbReference type="InterPro" id="IPR036964">
    <property type="entry name" value="RASGEF_cat_dom_sf"/>
</dbReference>
<organism evidence="5">
    <name type="scientific">Schistocephalus solidus</name>
    <name type="common">Tapeworm</name>
    <dbReference type="NCBI Taxonomy" id="70667"/>
    <lineage>
        <taxon>Eukaryota</taxon>
        <taxon>Metazoa</taxon>
        <taxon>Spiralia</taxon>
        <taxon>Lophotrochozoa</taxon>
        <taxon>Platyhelminthes</taxon>
        <taxon>Cestoda</taxon>
        <taxon>Eucestoda</taxon>
        <taxon>Diphyllobothriidea</taxon>
        <taxon>Diphyllobothriidae</taxon>
        <taxon>Schistocephalus</taxon>
    </lineage>
</organism>
<feature type="compositionally biased region" description="Low complexity" evidence="3">
    <location>
        <begin position="288"/>
        <end position="302"/>
    </location>
</feature>
<dbReference type="GO" id="GO:0005085">
    <property type="term" value="F:guanyl-nucleotide exchange factor activity"/>
    <property type="evidence" value="ECO:0007669"/>
    <property type="project" value="UniProtKB-KW"/>
</dbReference>
<dbReference type="SUPFAM" id="SSF48366">
    <property type="entry name" value="Ras GEF"/>
    <property type="match status" value="1"/>
</dbReference>
<dbReference type="Gene3D" id="1.20.870.10">
    <property type="entry name" value="Son of sevenless (SoS) protein Chain: S domain 1"/>
    <property type="match status" value="1"/>
</dbReference>
<dbReference type="EMBL" id="GEEE01016819">
    <property type="protein sequence ID" value="JAP46406.1"/>
    <property type="molecule type" value="Transcribed_RNA"/>
</dbReference>
<feature type="region of interest" description="Disordered" evidence="3">
    <location>
        <begin position="461"/>
        <end position="487"/>
    </location>
</feature>
<feature type="region of interest" description="Disordered" evidence="3">
    <location>
        <begin position="199"/>
        <end position="255"/>
    </location>
</feature>
<evidence type="ECO:0000256" key="1">
    <source>
        <dbReference type="ARBA" id="ARBA00022658"/>
    </source>
</evidence>
<evidence type="ECO:0000259" key="4">
    <source>
        <dbReference type="PROSITE" id="PS50009"/>
    </source>
</evidence>
<dbReference type="InterPro" id="IPR019804">
    <property type="entry name" value="Ras_G-nucl-exch_fac_CS"/>
</dbReference>
<dbReference type="PROSITE" id="PS00720">
    <property type="entry name" value="RASGEF"/>
    <property type="match status" value="1"/>
</dbReference>
<name>A0A0X3P6V7_SCHSO</name>
<dbReference type="Pfam" id="PF00617">
    <property type="entry name" value="RasGEF"/>
    <property type="match status" value="1"/>
</dbReference>
<feature type="compositionally biased region" description="Basic and acidic residues" evidence="3">
    <location>
        <begin position="266"/>
        <end position="279"/>
    </location>
</feature>
<dbReference type="GO" id="GO:0005886">
    <property type="term" value="C:plasma membrane"/>
    <property type="evidence" value="ECO:0007669"/>
    <property type="project" value="TreeGrafter"/>
</dbReference>
<dbReference type="InterPro" id="IPR008937">
    <property type="entry name" value="Ras-like_GEF"/>
</dbReference>
<dbReference type="InterPro" id="IPR023578">
    <property type="entry name" value="Ras_GEF_dom_sf"/>
</dbReference>
<feature type="region of interest" description="Disordered" evidence="3">
    <location>
        <begin position="260"/>
        <end position="279"/>
    </location>
</feature>
<evidence type="ECO:0000256" key="3">
    <source>
        <dbReference type="SAM" id="MobiDB-lite"/>
    </source>
</evidence>
<sequence length="867" mass="95167">MIDAAAAASVVVVKRQVVSRVLPPSSGMVSNPQQESDADERLAEGQMEVGEKAGMTTRHPQQRGSPKRAVSAFARLEGVTLVQIEQQAAAAAAIRAKETQPVKEDEPRPCRRVRVSFSTSSPVADGEVIANAEVEETEEADVKMPATSLLNRSQESLERKSSDFSDSITHVRRSTLPLAACPASFRFDFDRNHSFGTSLGSGLTTVPEHDVTSPDSTSGGVMNNNGAVSDPQQSSVGGVNPTPTAYDGEQTAPDYRFYPGVTVQSRGDENQPKDTDEDSIEAHKLSLSQRSSEQYSLNSSSSGAFETTTENLKQRWKKMPSRQTSFVSYPYSSSFRRAPRAGAIITSARLSRRRSSNWAAVKAFAIATAASASCRRLQACEGHSKSPFQRASLPAHFSLFLSSESPVAQGASNGLESDNNNSNTIRLGGMENFATTSTAAPPVTSCGSAVASAEFLLPVTSQQQQQQQQSAAPAGTSQVQQLPAAKTEPGNISSTCFIPSGILVSSGGLPQKMTGSFSAAVDGPSREAVIAGMTVLRVLNVTRQWVTKYPDDFEDDHELKSNMQLLLGELLRNPRLNPNNQKVAFQLSREVLNDQLVESRVDLGRLMTPTQVPSKENFDTIAALDIAEQLTYLDFQIFRSIRTDELLNQAWMKDGKETKAPHVMLVSKRFNEVSKLVVSELVSRKEITERAACIEKWTAIADICRCLQNYNGVLQICAALENSSIHRLKQTWQCVAKQSKQTVEKLLNLVTTNARFKNMREALHRCDPPCIPYLGMYLTDLSFIEEGTPNVTEHGLINFCKMRMLAHVLMEVRRYHQAPYAIEQRQEVIDYLLDPTRLLTDDQTYEASLAIEPRRSFDQKPATEITD</sequence>
<dbReference type="InterPro" id="IPR001895">
    <property type="entry name" value="RASGEF_cat_dom"/>
</dbReference>
<proteinExistence type="predicted"/>
<gene>
    <name evidence="5" type="primary">RGRF2</name>
    <name evidence="5" type="ORF">TR120389</name>
</gene>
<accession>A0A0X3P6V7</accession>